<name>A0A821TH74_9BILA</name>
<accession>A0A821TH74</accession>
<gene>
    <name evidence="1" type="ORF">UJA718_LOCUS44506</name>
</gene>
<sequence>EHCIFSCLRKKAASKTQFILDFWTSGSSKARMTEGLLDVLNLVTG</sequence>
<organism evidence="1 2">
    <name type="scientific">Rotaria socialis</name>
    <dbReference type="NCBI Taxonomy" id="392032"/>
    <lineage>
        <taxon>Eukaryota</taxon>
        <taxon>Metazoa</taxon>
        <taxon>Spiralia</taxon>
        <taxon>Gnathifera</taxon>
        <taxon>Rotifera</taxon>
        <taxon>Eurotatoria</taxon>
        <taxon>Bdelloidea</taxon>
        <taxon>Philodinida</taxon>
        <taxon>Philodinidae</taxon>
        <taxon>Rotaria</taxon>
    </lineage>
</organism>
<dbReference type="AlphaFoldDB" id="A0A821TH74"/>
<dbReference type="EMBL" id="CAJOBP010069026">
    <property type="protein sequence ID" value="CAF4876476.1"/>
    <property type="molecule type" value="Genomic_DNA"/>
</dbReference>
<protein>
    <submittedName>
        <fullName evidence="1">Uncharacterized protein</fullName>
    </submittedName>
</protein>
<comment type="caution">
    <text evidence="1">The sequence shown here is derived from an EMBL/GenBank/DDBJ whole genome shotgun (WGS) entry which is preliminary data.</text>
</comment>
<keyword evidence="2" id="KW-1185">Reference proteome</keyword>
<feature type="non-terminal residue" evidence="1">
    <location>
        <position position="1"/>
    </location>
</feature>
<dbReference type="Proteomes" id="UP000663873">
    <property type="component" value="Unassembled WGS sequence"/>
</dbReference>
<proteinExistence type="predicted"/>
<reference evidence="1" key="1">
    <citation type="submission" date="2021-02" db="EMBL/GenBank/DDBJ databases">
        <authorList>
            <person name="Nowell W R."/>
        </authorList>
    </citation>
    <scope>NUCLEOTIDE SEQUENCE</scope>
</reference>
<evidence type="ECO:0000313" key="1">
    <source>
        <dbReference type="EMBL" id="CAF4876476.1"/>
    </source>
</evidence>
<evidence type="ECO:0000313" key="2">
    <source>
        <dbReference type="Proteomes" id="UP000663873"/>
    </source>
</evidence>